<sequence length="1526" mass="179733">MQSSNSKRYQEEEEDEFFQKEKVLIANSKSGIEANLENVNGFITGLKFNQTLNEDLNSSISSIKKIDLYQPDDPFGFLTEEEKCVLNRSFSTIATNVNNEIKDNYRTPSIISLKNQKLNSPKESKQVVPDNDIILVSNENEKRQGNDEDDDVILVTELKQPGVLYPNNQIQEQNNFVPEKKKNYLNEIDNLINMDDFLSEISHELAAPIRGPRSSYLKKETEDIVSFFKYENYKLKEKNDVLMREKSKLENDLRNSLAEKNNSEKINIELKGIIELLQKEVETKVRLEQDFVDLTKKFETNENNYKDNFFEMTNLINTLHNKLKTYANDEQNYIILINELRKTIKNLSDNSKANVMNDENIFYFNGIEENSKKSILKVETACQVKECNGKGNIVPGRNWHNSEKNCPNKIDKNINCLTNDSESWNQEIEKLKAVIREQNLKIVEQNNQIIKLKNVEVFKFDQIQKNNMIDKLKELEDENIRFYQEIKHGIGKIQGLEEENKKLIVEKTELEKQKERLENRLSCSKSEVYDGTCSIKSFDEDSLKKCLKETMTEILKNGNSTPKDSKTSPKKKNIKTMDECPYCDKSFTNVKVHIGHMHKCKIYQLKTSLKQKTMSELNIDRFISVSSGILKKMSLEEFSSLAVSDKRHLSRLISQAYFKSILKSRVQTVFNWLERDTKGVKTLLVERLRNENKFHKFNISIILTNEEWKKILSKFINACGERKRLLSEIENFFSIKMKEHDIYCELKCITNWFKKETSRKTNSPFWKGQFKCFEKTCKNKYIMVIEKDPISENKDVFIKVYFDEKAIHGLLEKKYFCRGETRKKMALEVLSYGISNTLNKNVIENKKNSNFKNFKKKFSEFHQEFLKGLVLFPDQRSILKQISYEARHDSRISTDIYYDAEAAKNIFDILEFPEENRINGFIQEISLNPFGILFFQIFSPKFPIWFFDATGNVMKKVKGQKAAYLYSIVCHDKGNRNIVPVVEFITTCHSTLSISKYLFSIKSLISLHYKNYEDIPLPRVIVTDFSWPLINSVLETFNRISISTYLRLCFKKIIDREKFNEEFKNMIIPYLCSTHFIKNISKKAKKVKIDMQTRTAFIFSFTLIQNSTSIEEKENYLLIIYNMFNRLIIGDLNPNLFDDGFNNTLFRFSNNPVENWFGHLKNDLLKNEKKMVSEYSSIVMNSIRSKYYLYYDNSDLKNHTKDYNKKYSKKNIKAKFEIWKKNQEIKRSREKGFFYKKLANFGNNNYTTNESKIIEYSLDSIFNLNYEKDFVTFDRFFELIKMINFIYDSISTISKPFCAYEKIFSDSRIDFIEIITLIRHKLDEYYFEPKSNLKVDESFGMLCNLNFLNLFYPIKTNGDGNCFYYSVSVFLFGHEQNFKVIKTGSLFVLIEYRHFFEEIIQKKCYKYTFEELFKKTCQKNEWANELNILATSIFLKRPIICYCLNVEKQIPYSLKYQPEKLNSNPILIGFIKNHFVPLLKQDQNGKNPEAKIDLYQEFFGNFFLNSFIPNSQCKTPKFIAHDGLKC</sequence>
<comment type="caution">
    <text evidence="3">The sequence shown here is derived from an EMBL/GenBank/DDBJ whole genome shotgun (WGS) entry which is preliminary data.</text>
</comment>
<feature type="coiled-coil region" evidence="1">
    <location>
        <begin position="414"/>
        <end position="527"/>
    </location>
</feature>
<dbReference type="OrthoDB" id="6617931at2759"/>
<organism evidence="3 4">
    <name type="scientific">Brachionus calyciflorus</name>
    <dbReference type="NCBI Taxonomy" id="104777"/>
    <lineage>
        <taxon>Eukaryota</taxon>
        <taxon>Metazoa</taxon>
        <taxon>Spiralia</taxon>
        <taxon>Gnathifera</taxon>
        <taxon>Rotifera</taxon>
        <taxon>Eurotatoria</taxon>
        <taxon>Monogononta</taxon>
        <taxon>Pseudotrocha</taxon>
        <taxon>Ploima</taxon>
        <taxon>Brachionidae</taxon>
        <taxon>Brachionus</taxon>
    </lineage>
</organism>
<keyword evidence="4" id="KW-1185">Reference proteome</keyword>
<proteinExistence type="predicted"/>
<evidence type="ECO:0000313" key="4">
    <source>
        <dbReference type="Proteomes" id="UP000663879"/>
    </source>
</evidence>
<evidence type="ECO:0000256" key="1">
    <source>
        <dbReference type="SAM" id="Coils"/>
    </source>
</evidence>
<name>A0A814EQI6_9BILA</name>
<dbReference type="EMBL" id="CAJNOC010003207">
    <property type="protein sequence ID" value="CAF0972658.1"/>
    <property type="molecule type" value="Genomic_DNA"/>
</dbReference>
<evidence type="ECO:0000313" key="3">
    <source>
        <dbReference type="EMBL" id="CAF0972658.1"/>
    </source>
</evidence>
<feature type="coiled-coil region" evidence="1">
    <location>
        <begin position="232"/>
        <end position="266"/>
    </location>
</feature>
<dbReference type="Proteomes" id="UP000663879">
    <property type="component" value="Unassembled WGS sequence"/>
</dbReference>
<protein>
    <recommendedName>
        <fullName evidence="2">OTU domain-containing protein</fullName>
    </recommendedName>
</protein>
<dbReference type="Pfam" id="PF02338">
    <property type="entry name" value="OTU"/>
    <property type="match status" value="1"/>
</dbReference>
<dbReference type="Gene3D" id="3.90.70.80">
    <property type="match status" value="1"/>
</dbReference>
<reference evidence="3" key="1">
    <citation type="submission" date="2021-02" db="EMBL/GenBank/DDBJ databases">
        <authorList>
            <person name="Nowell W R."/>
        </authorList>
    </citation>
    <scope>NUCLEOTIDE SEQUENCE</scope>
    <source>
        <strain evidence="3">Ploen Becks lab</strain>
    </source>
</reference>
<gene>
    <name evidence="3" type="ORF">OXX778_LOCUS14998</name>
</gene>
<feature type="domain" description="OTU" evidence="2">
    <location>
        <begin position="1351"/>
        <end position="1481"/>
    </location>
</feature>
<evidence type="ECO:0000259" key="2">
    <source>
        <dbReference type="PROSITE" id="PS50802"/>
    </source>
</evidence>
<dbReference type="PROSITE" id="PS50802">
    <property type="entry name" value="OTU"/>
    <property type="match status" value="1"/>
</dbReference>
<accession>A0A814EQI6</accession>
<keyword evidence="1" id="KW-0175">Coiled coil</keyword>
<dbReference type="InterPro" id="IPR038765">
    <property type="entry name" value="Papain-like_cys_pep_sf"/>
</dbReference>
<dbReference type="SUPFAM" id="SSF54001">
    <property type="entry name" value="Cysteine proteinases"/>
    <property type="match status" value="1"/>
</dbReference>
<dbReference type="InterPro" id="IPR003323">
    <property type="entry name" value="OTU_dom"/>
</dbReference>